<name>A0AAV9N925_9EURO</name>
<comment type="caution">
    <text evidence="2">The sequence shown here is derived from an EMBL/GenBank/DDBJ whole genome shotgun (WGS) entry which is preliminary data.</text>
</comment>
<sequence length="201" mass="24148">MATREDWDEIRYARREDEDDDNEENHNENYDDYYNAIHNDNNYHDAYETAIDDLDRQYEHEQYYEAQQRAKELYGEYSDDEPDEEDLDALHAHADLQERARAAACDVAAQRYTWHGRWDEEDHEGHEQQADGWANKARHIWEDRDLRTLEEEHDRIDRQHAFGRGMLAGYQHDDQQDRENEENSLDSDDDTLGMDMFDRGS</sequence>
<evidence type="ECO:0000256" key="1">
    <source>
        <dbReference type="SAM" id="MobiDB-lite"/>
    </source>
</evidence>
<feature type="region of interest" description="Disordered" evidence="1">
    <location>
        <begin position="1"/>
        <end position="31"/>
    </location>
</feature>
<feature type="compositionally biased region" description="Acidic residues" evidence="1">
    <location>
        <begin position="179"/>
        <end position="192"/>
    </location>
</feature>
<dbReference type="AlphaFoldDB" id="A0AAV9N925"/>
<dbReference type="EMBL" id="JAVRRD010000014">
    <property type="protein sequence ID" value="KAK5052161.1"/>
    <property type="molecule type" value="Genomic_DNA"/>
</dbReference>
<gene>
    <name evidence="2" type="ORF">LTR84_002965</name>
</gene>
<protein>
    <recommendedName>
        <fullName evidence="4">CCD97-like C-terminal domain-containing protein</fullName>
    </recommendedName>
</protein>
<keyword evidence="3" id="KW-1185">Reference proteome</keyword>
<evidence type="ECO:0000313" key="2">
    <source>
        <dbReference type="EMBL" id="KAK5052161.1"/>
    </source>
</evidence>
<dbReference type="GeneID" id="89971164"/>
<reference evidence="2 3" key="1">
    <citation type="submission" date="2023-08" db="EMBL/GenBank/DDBJ databases">
        <title>Black Yeasts Isolated from many extreme environments.</title>
        <authorList>
            <person name="Coleine C."/>
            <person name="Stajich J.E."/>
            <person name="Selbmann L."/>
        </authorList>
    </citation>
    <scope>NUCLEOTIDE SEQUENCE [LARGE SCALE GENOMIC DNA]</scope>
    <source>
        <strain evidence="2 3">CCFEE 5792</strain>
    </source>
</reference>
<feature type="region of interest" description="Disordered" evidence="1">
    <location>
        <begin position="160"/>
        <end position="201"/>
    </location>
</feature>
<proteinExistence type="predicted"/>
<accession>A0AAV9N925</accession>
<dbReference type="Proteomes" id="UP001358417">
    <property type="component" value="Unassembled WGS sequence"/>
</dbReference>
<evidence type="ECO:0008006" key="4">
    <source>
        <dbReference type="Google" id="ProtNLM"/>
    </source>
</evidence>
<dbReference type="RefSeq" id="XP_064706175.1">
    <property type="nucleotide sequence ID" value="XM_064846565.1"/>
</dbReference>
<organism evidence="2 3">
    <name type="scientific">Exophiala bonariae</name>
    <dbReference type="NCBI Taxonomy" id="1690606"/>
    <lineage>
        <taxon>Eukaryota</taxon>
        <taxon>Fungi</taxon>
        <taxon>Dikarya</taxon>
        <taxon>Ascomycota</taxon>
        <taxon>Pezizomycotina</taxon>
        <taxon>Eurotiomycetes</taxon>
        <taxon>Chaetothyriomycetidae</taxon>
        <taxon>Chaetothyriales</taxon>
        <taxon>Herpotrichiellaceae</taxon>
        <taxon>Exophiala</taxon>
    </lineage>
</organism>
<evidence type="ECO:0000313" key="3">
    <source>
        <dbReference type="Proteomes" id="UP001358417"/>
    </source>
</evidence>